<dbReference type="InterPro" id="IPR014031">
    <property type="entry name" value="Ketoacyl_synth_C"/>
</dbReference>
<evidence type="ECO:0000313" key="6">
    <source>
        <dbReference type="Proteomes" id="UP000319817"/>
    </source>
</evidence>
<keyword evidence="5" id="KW-0012">Acyltransferase</keyword>
<evidence type="ECO:0000256" key="2">
    <source>
        <dbReference type="ARBA" id="ARBA00022679"/>
    </source>
</evidence>
<dbReference type="InterPro" id="IPR020841">
    <property type="entry name" value="PKS_Beta-ketoAc_synthase_dom"/>
</dbReference>
<comment type="similarity">
    <text evidence="1 3">Belongs to the thiolase-like superfamily. Beta-ketoacyl-ACP synthases family.</text>
</comment>
<dbReference type="SUPFAM" id="SSF53901">
    <property type="entry name" value="Thiolase-like"/>
    <property type="match status" value="2"/>
</dbReference>
<dbReference type="PANTHER" id="PTHR11712">
    <property type="entry name" value="POLYKETIDE SYNTHASE-RELATED"/>
    <property type="match status" value="1"/>
</dbReference>
<dbReference type="EMBL" id="CP036526">
    <property type="protein sequence ID" value="QDT13832.1"/>
    <property type="molecule type" value="Genomic_DNA"/>
</dbReference>
<feature type="domain" description="Ketosynthase family 3 (KS3)" evidence="4">
    <location>
        <begin position="14"/>
        <end position="427"/>
    </location>
</feature>
<dbReference type="PANTHER" id="PTHR11712:SF336">
    <property type="entry name" value="3-OXOACYL-[ACYL-CARRIER-PROTEIN] SYNTHASE, MITOCHONDRIAL"/>
    <property type="match status" value="1"/>
</dbReference>
<sequence>MSATNSYRPRANQGRRVVVTGIGVVTPLGSTIDTFWNGLTNGRSGISTISSFDADNYPVRIAAEVKNWTLQDIGESPRQWPRCPRQTKFSLGAGISAVNDSGIAQSIDNPHRFGVYLGCGEPFVPFDSFTQSMSTDDAPTKPLRVFDPDITQQYSPNMPALQLAARFGARGPNLNCIAACVSATQAIGQSMRMIRRGDADVMLCGGAHSCIHEFGVTGFSRLSALSQKNDSPTEASRPFDRDRDGFVIGEGAAVLVAEEYEHARNRGAMIYGEITGYGAAQDAYRVTDTHPEGRGTISAMKRALADSRLDPSDLDYINAHGTGTQLNDKVETESIKRAIGPHAFNTPISSIKSMLGHSTTACGAIELAACLLAMQSHVIPPTINLQNADPNCDLDYVANTARDHQCQHILSNNIGFGGQNAALVISNISQSVTGTVRRAA</sequence>
<keyword evidence="6" id="KW-1185">Reference proteome</keyword>
<dbReference type="CDD" id="cd00834">
    <property type="entry name" value="KAS_I_II"/>
    <property type="match status" value="1"/>
</dbReference>
<dbReference type="SMART" id="SM00825">
    <property type="entry name" value="PKS_KS"/>
    <property type="match status" value="1"/>
</dbReference>
<proteinExistence type="inferred from homology"/>
<protein>
    <submittedName>
        <fullName evidence="5">3-oxoacyl-[acyl-carrier-protein] synthase 2</fullName>
        <ecNumber evidence="5">2.3.1.179</ecNumber>
    </submittedName>
</protein>
<evidence type="ECO:0000313" key="5">
    <source>
        <dbReference type="EMBL" id="QDT13832.1"/>
    </source>
</evidence>
<dbReference type="NCBIfam" id="NF005589">
    <property type="entry name" value="PRK07314.1"/>
    <property type="match status" value="1"/>
</dbReference>
<dbReference type="FunFam" id="3.40.47.10:FF:000018">
    <property type="entry name" value="3-oxoacyl-[acyl-carrier-protein] synthase 2"/>
    <property type="match status" value="1"/>
</dbReference>
<dbReference type="GO" id="GO:0030497">
    <property type="term" value="P:fatty acid elongation"/>
    <property type="evidence" value="ECO:0007669"/>
    <property type="project" value="UniProtKB-ARBA"/>
</dbReference>
<reference evidence="5 6" key="1">
    <citation type="submission" date="2019-02" db="EMBL/GenBank/DDBJ databases">
        <title>Deep-cultivation of Planctomycetes and their phenomic and genomic characterization uncovers novel biology.</title>
        <authorList>
            <person name="Wiegand S."/>
            <person name="Jogler M."/>
            <person name="Boedeker C."/>
            <person name="Pinto D."/>
            <person name="Vollmers J."/>
            <person name="Rivas-Marin E."/>
            <person name="Kohn T."/>
            <person name="Peeters S.H."/>
            <person name="Heuer A."/>
            <person name="Rast P."/>
            <person name="Oberbeckmann S."/>
            <person name="Bunk B."/>
            <person name="Jeske O."/>
            <person name="Meyerdierks A."/>
            <person name="Storesund J.E."/>
            <person name="Kallscheuer N."/>
            <person name="Luecker S."/>
            <person name="Lage O.M."/>
            <person name="Pohl T."/>
            <person name="Merkel B.J."/>
            <person name="Hornburger P."/>
            <person name="Mueller R.-W."/>
            <person name="Bruemmer F."/>
            <person name="Labrenz M."/>
            <person name="Spormann A.M."/>
            <person name="Op den Camp H."/>
            <person name="Overmann J."/>
            <person name="Amann R."/>
            <person name="Jetten M.S.M."/>
            <person name="Mascher T."/>
            <person name="Medema M.H."/>
            <person name="Devos D.P."/>
            <person name="Kaster A.-K."/>
            <person name="Ovreas L."/>
            <person name="Rohde M."/>
            <person name="Galperin M.Y."/>
            <person name="Jogler C."/>
        </authorList>
    </citation>
    <scope>NUCLEOTIDE SEQUENCE [LARGE SCALE GENOMIC DNA]</scope>
    <source>
        <strain evidence="5 6">K23_9</strain>
    </source>
</reference>
<dbReference type="GO" id="GO:0005829">
    <property type="term" value="C:cytosol"/>
    <property type="evidence" value="ECO:0007669"/>
    <property type="project" value="TreeGrafter"/>
</dbReference>
<dbReference type="InterPro" id="IPR016039">
    <property type="entry name" value="Thiolase-like"/>
</dbReference>
<keyword evidence="2 3" id="KW-0808">Transferase</keyword>
<accession>A0A517P378</accession>
<dbReference type="GO" id="GO:0004315">
    <property type="term" value="F:3-oxoacyl-[acyl-carrier-protein] synthase activity"/>
    <property type="evidence" value="ECO:0007669"/>
    <property type="project" value="UniProtKB-EC"/>
</dbReference>
<dbReference type="InterPro" id="IPR000794">
    <property type="entry name" value="Beta-ketoacyl_synthase"/>
</dbReference>
<dbReference type="Proteomes" id="UP000319817">
    <property type="component" value="Chromosome"/>
</dbReference>
<name>A0A517P378_9BACT</name>
<dbReference type="AlphaFoldDB" id="A0A517P378"/>
<gene>
    <name evidence="5" type="primary">fabF_7</name>
    <name evidence="5" type="ORF">K239x_58520</name>
</gene>
<dbReference type="PROSITE" id="PS52004">
    <property type="entry name" value="KS3_2"/>
    <property type="match status" value="1"/>
</dbReference>
<dbReference type="Gene3D" id="3.40.47.10">
    <property type="match status" value="1"/>
</dbReference>
<dbReference type="Pfam" id="PF02801">
    <property type="entry name" value="Ketoacyl-synt_C"/>
    <property type="match status" value="1"/>
</dbReference>
<evidence type="ECO:0000256" key="1">
    <source>
        <dbReference type="ARBA" id="ARBA00008467"/>
    </source>
</evidence>
<dbReference type="OrthoDB" id="9808669at2"/>
<dbReference type="FunFam" id="3.40.47.10:FF:000029">
    <property type="entry name" value="3-oxoacyl-[acyl-carrier-protein] synthase 1"/>
    <property type="match status" value="1"/>
</dbReference>
<dbReference type="RefSeq" id="WP_145421688.1">
    <property type="nucleotide sequence ID" value="NZ_CP036526.1"/>
</dbReference>
<dbReference type="InterPro" id="IPR014030">
    <property type="entry name" value="Ketoacyl_synth_N"/>
</dbReference>
<dbReference type="Pfam" id="PF00109">
    <property type="entry name" value="ketoacyl-synt"/>
    <property type="match status" value="1"/>
</dbReference>
<evidence type="ECO:0000259" key="4">
    <source>
        <dbReference type="PROSITE" id="PS52004"/>
    </source>
</evidence>
<organism evidence="5 6">
    <name type="scientific">Stieleria marina</name>
    <dbReference type="NCBI Taxonomy" id="1930275"/>
    <lineage>
        <taxon>Bacteria</taxon>
        <taxon>Pseudomonadati</taxon>
        <taxon>Planctomycetota</taxon>
        <taxon>Planctomycetia</taxon>
        <taxon>Pirellulales</taxon>
        <taxon>Pirellulaceae</taxon>
        <taxon>Stieleria</taxon>
    </lineage>
</organism>
<evidence type="ECO:0000256" key="3">
    <source>
        <dbReference type="RuleBase" id="RU003694"/>
    </source>
</evidence>
<dbReference type="EC" id="2.3.1.179" evidence="5"/>